<dbReference type="AlphaFoldDB" id="A0A3E0TZY6"/>
<comment type="catalytic activity">
    <reaction evidence="4">
        <text>a long-chain fatty acid + ATP + CoA = a long-chain fatty acyl-CoA + AMP + diphosphate</text>
        <dbReference type="Rhea" id="RHEA:15421"/>
        <dbReference type="ChEBI" id="CHEBI:30616"/>
        <dbReference type="ChEBI" id="CHEBI:33019"/>
        <dbReference type="ChEBI" id="CHEBI:57287"/>
        <dbReference type="ChEBI" id="CHEBI:57560"/>
        <dbReference type="ChEBI" id="CHEBI:83139"/>
        <dbReference type="ChEBI" id="CHEBI:456215"/>
        <dbReference type="EC" id="6.2.1.3"/>
    </reaction>
    <physiologicalReaction direction="left-to-right" evidence="4">
        <dbReference type="Rhea" id="RHEA:15422"/>
    </physiologicalReaction>
</comment>
<proteinExistence type="predicted"/>
<feature type="domain" description="AMP-dependent synthetase/ligase" evidence="5">
    <location>
        <begin position="25"/>
        <end position="394"/>
    </location>
</feature>
<dbReference type="PANTHER" id="PTHR43272">
    <property type="entry name" value="LONG-CHAIN-FATTY-ACID--COA LIGASE"/>
    <property type="match status" value="1"/>
</dbReference>
<dbReference type="Proteomes" id="UP000256899">
    <property type="component" value="Unassembled WGS sequence"/>
</dbReference>
<dbReference type="Pfam" id="PF23562">
    <property type="entry name" value="AMP-binding_C_3"/>
    <property type="match status" value="1"/>
</dbReference>
<keyword evidence="3" id="KW-0443">Lipid metabolism</keyword>
<keyword evidence="1" id="KW-0436">Ligase</keyword>
<evidence type="ECO:0000259" key="5">
    <source>
        <dbReference type="Pfam" id="PF00501"/>
    </source>
</evidence>
<dbReference type="EMBL" id="QUOT01000001">
    <property type="protein sequence ID" value="REL29990.1"/>
    <property type="molecule type" value="Genomic_DNA"/>
</dbReference>
<dbReference type="InterPro" id="IPR042099">
    <property type="entry name" value="ANL_N_sf"/>
</dbReference>
<dbReference type="SUPFAM" id="SSF56801">
    <property type="entry name" value="Acetyl-CoA synthetase-like"/>
    <property type="match status" value="1"/>
</dbReference>
<dbReference type="PANTHER" id="PTHR43272:SF32">
    <property type="entry name" value="AMP-DEPENDENT SYNTHETASE_LIGASE DOMAIN-CONTAINING PROTEIN"/>
    <property type="match status" value="1"/>
</dbReference>
<dbReference type="InterPro" id="IPR000873">
    <property type="entry name" value="AMP-dep_synth/lig_dom"/>
</dbReference>
<accession>A0A3E0TZY6</accession>
<organism evidence="6 7">
    <name type="scientific">Thalassotalea euphylliae</name>
    <dbReference type="NCBI Taxonomy" id="1655234"/>
    <lineage>
        <taxon>Bacteria</taxon>
        <taxon>Pseudomonadati</taxon>
        <taxon>Pseudomonadota</taxon>
        <taxon>Gammaproteobacteria</taxon>
        <taxon>Alteromonadales</taxon>
        <taxon>Colwelliaceae</taxon>
        <taxon>Thalassotalea</taxon>
    </lineage>
</organism>
<keyword evidence="7" id="KW-1185">Reference proteome</keyword>
<evidence type="ECO:0000256" key="1">
    <source>
        <dbReference type="ARBA" id="ARBA00022598"/>
    </source>
</evidence>
<keyword evidence="2" id="KW-0276">Fatty acid metabolism</keyword>
<dbReference type="Gene3D" id="3.40.50.12780">
    <property type="entry name" value="N-terminal domain of ligase-like"/>
    <property type="match status" value="1"/>
</dbReference>
<evidence type="ECO:0000256" key="4">
    <source>
        <dbReference type="ARBA" id="ARBA00024484"/>
    </source>
</evidence>
<dbReference type="Pfam" id="PF00501">
    <property type="entry name" value="AMP-binding"/>
    <property type="match status" value="1"/>
</dbReference>
<dbReference type="GO" id="GO:0016020">
    <property type="term" value="C:membrane"/>
    <property type="evidence" value="ECO:0007669"/>
    <property type="project" value="TreeGrafter"/>
</dbReference>
<evidence type="ECO:0000256" key="2">
    <source>
        <dbReference type="ARBA" id="ARBA00022832"/>
    </source>
</evidence>
<gene>
    <name evidence="6" type="ORF">DXX94_04310</name>
</gene>
<protein>
    <submittedName>
        <fullName evidence="6">AMP-dependent synthetase</fullName>
    </submittedName>
</protein>
<evidence type="ECO:0000256" key="3">
    <source>
        <dbReference type="ARBA" id="ARBA00023098"/>
    </source>
</evidence>
<dbReference type="PROSITE" id="PS00455">
    <property type="entry name" value="AMP_BINDING"/>
    <property type="match status" value="1"/>
</dbReference>
<reference evidence="7" key="1">
    <citation type="submission" date="2018-08" db="EMBL/GenBank/DDBJ databases">
        <title>Thalassotalea euphylliae genome.</title>
        <authorList>
            <person name="Summers S."/>
            <person name="Rice S.A."/>
            <person name="Freckelton M.L."/>
            <person name="Nedved B.T."/>
            <person name="Hadfield M.G."/>
        </authorList>
    </citation>
    <scope>NUCLEOTIDE SEQUENCE [LARGE SCALE GENOMIC DNA]</scope>
    <source>
        <strain evidence="7">H3</strain>
    </source>
</reference>
<comment type="caution">
    <text evidence="6">The sequence shown here is derived from an EMBL/GenBank/DDBJ whole genome shotgun (WGS) entry which is preliminary data.</text>
</comment>
<sequence>MSQDNSNNTAQSTVTSPISMLYHWESEHPDMLYMTQPVNGEYIEFTWKGAITEARKVAAALRASNYPKGSRIAILSKNCAHWIIADIGIAMAGHVSVPIFSTAGKDTIHYVLEHAECQMIFVGKLDDPKASISYLPDNVKQVAFPYEGADVPISWEEFTNVDPIADSPVPDMDDIFSIIYTSGSTGQPKGVVHTYRTLSWAASNSIHVLGVSTEDRVMSYLPLAHITERALIQLSGYYSGIKLYFVESLDTFTRDVKNCDPTLFVSVPRLWTKFQMGILSKVPQKKLNFLLALPIIGKKVASKIRKQLGLDSARHYASGSAPLAPATIEWFGKIGIDICEAWGMTENAAYGTSCIPFRKEKVGSIGKAYDGVNMRIAEDGEIQLKAPCNMIGYYKDQEKTSDVFTNDGYLRTGDKGVVDSDGYYRITGRLKDIFKTAKGKYVTPAPIEAKIMENSSVEQVCVTGTNLAQPIGLLVLSEDAKKESKADNEASLLETLNSINQTLESHQRLDRLVVFNEEWSIGNDLLTPTLKVKRHSIEEKFADIIAHAHSDKIVWTN</sequence>
<dbReference type="GO" id="GO:0004467">
    <property type="term" value="F:long-chain fatty acid-CoA ligase activity"/>
    <property type="evidence" value="ECO:0007669"/>
    <property type="project" value="UniProtKB-EC"/>
</dbReference>
<dbReference type="RefSeq" id="WP_116014084.1">
    <property type="nucleotide sequence ID" value="NZ_QUOT01000001.1"/>
</dbReference>
<dbReference type="InterPro" id="IPR045851">
    <property type="entry name" value="AMP-bd_C_sf"/>
</dbReference>
<evidence type="ECO:0000313" key="7">
    <source>
        <dbReference type="Proteomes" id="UP000256899"/>
    </source>
</evidence>
<name>A0A3E0TZY6_9GAMM</name>
<evidence type="ECO:0000313" key="6">
    <source>
        <dbReference type="EMBL" id="REL29990.1"/>
    </source>
</evidence>
<dbReference type="Gene3D" id="3.30.300.30">
    <property type="match status" value="1"/>
</dbReference>
<dbReference type="InterPro" id="IPR020845">
    <property type="entry name" value="AMP-binding_CS"/>
</dbReference>